<proteinExistence type="predicted"/>
<protein>
    <recommendedName>
        <fullName evidence="4">Cu/Ag efflux protein CusF</fullName>
    </recommendedName>
</protein>
<dbReference type="Gene3D" id="2.40.50.320">
    <property type="entry name" value="Copper binding periplasmic protein CusF"/>
    <property type="match status" value="1"/>
</dbReference>
<dbReference type="HOGENOM" id="CLU_140852_0_0_4"/>
<dbReference type="STRING" id="279058.LT85_1608"/>
<dbReference type="Proteomes" id="UP000030302">
    <property type="component" value="Chromosome"/>
</dbReference>
<reference evidence="3" key="1">
    <citation type="journal article" date="2014" name="Soil Biol. Biochem.">
        <title>Structure and function of bacterial communities in ageing soils: Insights from the Mendocino ecological staircase.</title>
        <authorList>
            <person name="Uroz S."/>
            <person name="Tech J.J."/>
            <person name="Sawaya N.A."/>
            <person name="Frey-Klett P."/>
            <person name="Leveau J.H.J."/>
        </authorList>
    </citation>
    <scope>NUCLEOTIDE SEQUENCE [LARGE SCALE GENOMIC DNA]</scope>
    <source>
        <strain evidence="3">Cal35</strain>
    </source>
</reference>
<dbReference type="RefSeq" id="WP_038487258.1">
    <property type="nucleotide sequence ID" value="NZ_CP009962.1"/>
</dbReference>
<accession>A0A0A1F8G2</accession>
<keyword evidence="1" id="KW-0732">Signal</keyword>
<evidence type="ECO:0000256" key="1">
    <source>
        <dbReference type="SAM" id="SignalP"/>
    </source>
</evidence>
<sequence>MQYLQIIVIFATLLIGLPLSSMAASASDPTDVQTTPAGQGNLPMVAGEIRKVDPATGKITIKHDEIPNFGMPAMTMLFKAGDPAMLEQFKAGDKIKFAVDKVDGALTIVSLELAEE</sequence>
<name>A0A0A1F8G2_9BURK</name>
<dbReference type="KEGG" id="care:LT85_1608"/>
<evidence type="ECO:0000313" key="3">
    <source>
        <dbReference type="Proteomes" id="UP000030302"/>
    </source>
</evidence>
<gene>
    <name evidence="2" type="ORF">LT85_1608</name>
</gene>
<dbReference type="OrthoDB" id="9180744at2"/>
<dbReference type="InterPro" id="IPR042230">
    <property type="entry name" value="CusF_sf"/>
</dbReference>
<dbReference type="InterPro" id="IPR021647">
    <property type="entry name" value="CusF_Ec"/>
</dbReference>
<dbReference type="Pfam" id="PF11604">
    <property type="entry name" value="CusF_Ec"/>
    <property type="match status" value="1"/>
</dbReference>
<dbReference type="EMBL" id="CP009962">
    <property type="protein sequence ID" value="AIY40766.1"/>
    <property type="molecule type" value="Genomic_DNA"/>
</dbReference>
<dbReference type="AlphaFoldDB" id="A0A0A1F8G2"/>
<feature type="signal peptide" evidence="1">
    <location>
        <begin position="1"/>
        <end position="23"/>
    </location>
</feature>
<evidence type="ECO:0008006" key="4">
    <source>
        <dbReference type="Google" id="ProtNLM"/>
    </source>
</evidence>
<evidence type="ECO:0000313" key="2">
    <source>
        <dbReference type="EMBL" id="AIY40766.1"/>
    </source>
</evidence>
<feature type="chain" id="PRO_5001983021" description="Cu/Ag efflux protein CusF" evidence="1">
    <location>
        <begin position="24"/>
        <end position="116"/>
    </location>
</feature>
<keyword evidence="3" id="KW-1185">Reference proteome</keyword>
<organism evidence="2 3">
    <name type="scientific">Collimonas arenae</name>
    <dbReference type="NCBI Taxonomy" id="279058"/>
    <lineage>
        <taxon>Bacteria</taxon>
        <taxon>Pseudomonadati</taxon>
        <taxon>Pseudomonadota</taxon>
        <taxon>Betaproteobacteria</taxon>
        <taxon>Burkholderiales</taxon>
        <taxon>Oxalobacteraceae</taxon>
        <taxon>Collimonas</taxon>
    </lineage>
</organism>